<dbReference type="SUPFAM" id="SSF89447">
    <property type="entry name" value="AbrB/MazE/MraZ-like"/>
    <property type="match status" value="1"/>
</dbReference>
<dbReference type="AlphaFoldDB" id="A0A4V1L5U1"/>
<keyword evidence="2" id="KW-1185">Reference proteome</keyword>
<organism evidence="1 2">
    <name type="scientific">Granulicella sibirica</name>
    <dbReference type="NCBI Taxonomy" id="2479048"/>
    <lineage>
        <taxon>Bacteria</taxon>
        <taxon>Pseudomonadati</taxon>
        <taxon>Acidobacteriota</taxon>
        <taxon>Terriglobia</taxon>
        <taxon>Terriglobales</taxon>
        <taxon>Acidobacteriaceae</taxon>
        <taxon>Granulicella</taxon>
    </lineage>
</organism>
<reference evidence="2" key="2">
    <citation type="submission" date="2019-02" db="EMBL/GenBank/DDBJ databases">
        <title>Granulicella sibirica sp. nov., a psychrotolerant acidobacterium isolated from an organic soil layer in forested tundra, West Siberia.</title>
        <authorList>
            <person name="Oshkin I.Y."/>
            <person name="Kulichevskaya I.S."/>
            <person name="Rijpstra W.I.C."/>
            <person name="Sinninghe Damste J.S."/>
            <person name="Rakitin A.L."/>
            <person name="Ravin N.V."/>
            <person name="Dedysh S.N."/>
        </authorList>
    </citation>
    <scope>NUCLEOTIDE SEQUENCE [LARGE SCALE GENOMIC DNA]</scope>
    <source>
        <strain evidence="2">AF10</strain>
    </source>
</reference>
<protein>
    <recommendedName>
        <fullName evidence="3">Prevent host death protein, Phd antitoxin</fullName>
    </recommendedName>
</protein>
<evidence type="ECO:0000313" key="2">
    <source>
        <dbReference type="Proteomes" id="UP000289437"/>
    </source>
</evidence>
<dbReference type="InterPro" id="IPR037914">
    <property type="entry name" value="SpoVT-AbrB_sf"/>
</dbReference>
<accession>A0A4V1L5U1</accession>
<reference evidence="1 2" key="1">
    <citation type="submission" date="2018-11" db="EMBL/GenBank/DDBJ databases">
        <authorList>
            <person name="Mardanov A.V."/>
            <person name="Ravin N.V."/>
            <person name="Dedysh S.N."/>
        </authorList>
    </citation>
    <scope>NUCLEOTIDE SEQUENCE [LARGE SCALE GENOMIC DNA]</scope>
    <source>
        <strain evidence="1 2">AF10</strain>
    </source>
</reference>
<sequence length="74" mass="8082">MAALKLEAFGTCTGIAIPEEMLVQTGVGRGDTLFVVETPNGYLLSPRNPETDHQVELGGAFMKKYQETLKRLAQ</sequence>
<evidence type="ECO:0008006" key="3">
    <source>
        <dbReference type="Google" id="ProtNLM"/>
    </source>
</evidence>
<comment type="caution">
    <text evidence="1">The sequence shown here is derived from an EMBL/GenBank/DDBJ whole genome shotgun (WGS) entry which is preliminary data.</text>
</comment>
<dbReference type="Proteomes" id="UP000289437">
    <property type="component" value="Unassembled WGS sequence"/>
</dbReference>
<dbReference type="EMBL" id="RDSM01000001">
    <property type="protein sequence ID" value="RXH56944.1"/>
    <property type="molecule type" value="Genomic_DNA"/>
</dbReference>
<gene>
    <name evidence="1" type="ORF">GRAN_0254</name>
</gene>
<dbReference type="RefSeq" id="WP_128911191.1">
    <property type="nucleotide sequence ID" value="NZ_RDSM01000001.1"/>
</dbReference>
<name>A0A4V1L5U1_9BACT</name>
<dbReference type="OrthoDB" id="5459182at2"/>
<proteinExistence type="predicted"/>
<evidence type="ECO:0000313" key="1">
    <source>
        <dbReference type="EMBL" id="RXH56944.1"/>
    </source>
</evidence>